<dbReference type="SMART" id="SM00530">
    <property type="entry name" value="HTH_XRE"/>
    <property type="match status" value="1"/>
</dbReference>
<evidence type="ECO:0000313" key="3">
    <source>
        <dbReference type="Proteomes" id="UP000620133"/>
    </source>
</evidence>
<name>A0A7U9TIK8_9MOLU</name>
<dbReference type="AlphaFoldDB" id="A0A7U9TIK8"/>
<dbReference type="InterPro" id="IPR010982">
    <property type="entry name" value="Lambda_DNA-bd_dom_sf"/>
</dbReference>
<accession>A0A7U9TIK8</accession>
<evidence type="ECO:0000256" key="1">
    <source>
        <dbReference type="ARBA" id="ARBA00023125"/>
    </source>
</evidence>
<keyword evidence="1" id="KW-0238">DNA-binding</keyword>
<dbReference type="SUPFAM" id="SSF47413">
    <property type="entry name" value="lambda repressor-like DNA-binding domains"/>
    <property type="match status" value="1"/>
</dbReference>
<dbReference type="PANTHER" id="PTHR46558:SF13">
    <property type="entry name" value="HTH-TYPE TRANSCRIPTIONAL REGULATOR IMMR"/>
    <property type="match status" value="1"/>
</dbReference>
<organism evidence="2 3">
    <name type="scientific">Mariniplasma anaerobium</name>
    <dbReference type="NCBI Taxonomy" id="2735436"/>
    <lineage>
        <taxon>Bacteria</taxon>
        <taxon>Bacillati</taxon>
        <taxon>Mycoplasmatota</taxon>
        <taxon>Mollicutes</taxon>
        <taxon>Acholeplasmatales</taxon>
        <taxon>Acholeplasmataceae</taxon>
        <taxon>Mariniplasma</taxon>
    </lineage>
</organism>
<dbReference type="Gene3D" id="1.10.260.40">
    <property type="entry name" value="lambda repressor-like DNA-binding domains"/>
    <property type="match status" value="1"/>
</dbReference>
<gene>
    <name evidence="2" type="ORF">MPAN_013880</name>
</gene>
<dbReference type="Pfam" id="PF01381">
    <property type="entry name" value="HTH_3"/>
    <property type="match status" value="1"/>
</dbReference>
<reference evidence="2" key="1">
    <citation type="submission" date="2021-01" db="EMBL/GenBank/DDBJ databases">
        <title>Draft genome sequence of Acholeplasmataceae bacterium strain Mahy22.</title>
        <authorList>
            <person name="Watanabe M."/>
            <person name="Kojima H."/>
            <person name="Fukui M."/>
        </authorList>
    </citation>
    <scope>NUCLEOTIDE SEQUENCE</scope>
    <source>
        <strain evidence="2">Mahy22</strain>
    </source>
</reference>
<dbReference type="PANTHER" id="PTHR46558">
    <property type="entry name" value="TRACRIPTIONAL REGULATORY PROTEIN-RELATED-RELATED"/>
    <property type="match status" value="1"/>
</dbReference>
<proteinExistence type="predicted"/>
<dbReference type="RefSeq" id="WP_176239892.1">
    <property type="nucleotide sequence ID" value="NZ_AP024412.1"/>
</dbReference>
<protein>
    <submittedName>
        <fullName evidence="2">Uncharacterized protein</fullName>
    </submittedName>
</protein>
<dbReference type="KEGG" id="manr:MPAN_013880"/>
<dbReference type="Proteomes" id="UP000620133">
    <property type="component" value="Chromosome"/>
</dbReference>
<dbReference type="EMBL" id="AP024412">
    <property type="protein sequence ID" value="BCR36495.1"/>
    <property type="molecule type" value="Genomic_DNA"/>
</dbReference>
<dbReference type="InterPro" id="IPR001387">
    <property type="entry name" value="Cro/C1-type_HTH"/>
</dbReference>
<evidence type="ECO:0000313" key="2">
    <source>
        <dbReference type="EMBL" id="BCR36495.1"/>
    </source>
</evidence>
<dbReference type="GO" id="GO:0003677">
    <property type="term" value="F:DNA binding"/>
    <property type="evidence" value="ECO:0007669"/>
    <property type="project" value="UniProtKB-KW"/>
</dbReference>
<dbReference type="PROSITE" id="PS50943">
    <property type="entry name" value="HTH_CROC1"/>
    <property type="match status" value="1"/>
</dbReference>
<dbReference type="CDD" id="cd00093">
    <property type="entry name" value="HTH_XRE"/>
    <property type="match status" value="1"/>
</dbReference>
<sequence length="243" mass="28598">MDYGKKLYELRKQKSLSQEDVANELGVSRQSVSLWETNQASPSMENLIGFAKLFNISLDELVGLKKNEKAVNNTDKSLYTSDYVEDKNIIYRRDYKYLHSITDSIMFLLSLFFYLAALIFMIRASRLEIQVTKIILIIAFVCIIIGSLIYPLYIYINIKNKLSNQKRIHLEFDVDKILINCTNCTQRTIAYETINYYIAKNDYLVIYLFRGERLYVPKQNSNGLDEFLSERIERRKGKKPFWK</sequence>
<keyword evidence="3" id="KW-1185">Reference proteome</keyword>